<dbReference type="Pfam" id="PF07683">
    <property type="entry name" value="CobW_C"/>
    <property type="match status" value="1"/>
</dbReference>
<comment type="similarity">
    <text evidence="4">Belongs to the SIMIBI class G3E GTPase family. ZNG1 subfamily.</text>
</comment>
<dbReference type="InterPro" id="IPR003495">
    <property type="entry name" value="CobW/HypB/UreG_nucleotide-bd"/>
</dbReference>
<feature type="domain" description="CobW C-terminal" evidence="7">
    <location>
        <begin position="385"/>
        <end position="585"/>
    </location>
</feature>
<evidence type="ECO:0000256" key="5">
    <source>
        <dbReference type="ARBA" id="ARBA00049117"/>
    </source>
</evidence>
<dbReference type="Pfam" id="PF02492">
    <property type="entry name" value="cobW"/>
    <property type="match status" value="2"/>
</dbReference>
<dbReference type="InterPro" id="IPR036627">
    <property type="entry name" value="CobW-likC_sf"/>
</dbReference>
<dbReference type="Proteomes" id="UP000815325">
    <property type="component" value="Unassembled WGS sequence"/>
</dbReference>
<dbReference type="InterPro" id="IPR051927">
    <property type="entry name" value="Zn_Chap_cDPG_Synth"/>
</dbReference>
<dbReference type="EMBL" id="MU070174">
    <property type="protein sequence ID" value="KAF5829332.1"/>
    <property type="molecule type" value="Genomic_DNA"/>
</dbReference>
<comment type="caution">
    <text evidence="8">The sequence shown here is derived from an EMBL/GenBank/DDBJ whole genome shotgun (WGS) entry which is preliminary data.</text>
</comment>
<dbReference type="SUPFAM" id="SSF52540">
    <property type="entry name" value="P-loop containing nucleoside triphosphate hydrolases"/>
    <property type="match status" value="2"/>
</dbReference>
<dbReference type="SUPFAM" id="SSF90002">
    <property type="entry name" value="Hypothetical protein YjiA, C-terminal domain"/>
    <property type="match status" value="1"/>
</dbReference>
<evidence type="ECO:0000256" key="4">
    <source>
        <dbReference type="ARBA" id="ARBA00034320"/>
    </source>
</evidence>
<feature type="region of interest" description="Disordered" evidence="6">
    <location>
        <begin position="155"/>
        <end position="222"/>
    </location>
</feature>
<comment type="catalytic activity">
    <reaction evidence="5">
        <text>GTP + H2O = GDP + phosphate + H(+)</text>
        <dbReference type="Rhea" id="RHEA:19669"/>
        <dbReference type="ChEBI" id="CHEBI:15377"/>
        <dbReference type="ChEBI" id="CHEBI:15378"/>
        <dbReference type="ChEBI" id="CHEBI:37565"/>
        <dbReference type="ChEBI" id="CHEBI:43474"/>
        <dbReference type="ChEBI" id="CHEBI:58189"/>
    </reaction>
    <physiologicalReaction direction="left-to-right" evidence="5">
        <dbReference type="Rhea" id="RHEA:19670"/>
    </physiologicalReaction>
</comment>
<keyword evidence="3" id="KW-0143">Chaperone</keyword>
<dbReference type="Gene3D" id="3.40.50.300">
    <property type="entry name" value="P-loop containing nucleotide triphosphate hydrolases"/>
    <property type="match status" value="2"/>
</dbReference>
<organism evidence="8 9">
    <name type="scientific">Dunaliella salina</name>
    <name type="common">Green alga</name>
    <name type="synonym">Protococcus salinus</name>
    <dbReference type="NCBI Taxonomy" id="3046"/>
    <lineage>
        <taxon>Eukaryota</taxon>
        <taxon>Viridiplantae</taxon>
        <taxon>Chlorophyta</taxon>
        <taxon>core chlorophytes</taxon>
        <taxon>Chlorophyceae</taxon>
        <taxon>CS clade</taxon>
        <taxon>Chlamydomonadales</taxon>
        <taxon>Dunaliellaceae</taxon>
        <taxon>Dunaliella</taxon>
    </lineage>
</organism>
<evidence type="ECO:0000256" key="3">
    <source>
        <dbReference type="ARBA" id="ARBA00023186"/>
    </source>
</evidence>
<evidence type="ECO:0000313" key="9">
    <source>
        <dbReference type="Proteomes" id="UP000815325"/>
    </source>
</evidence>
<evidence type="ECO:0000256" key="1">
    <source>
        <dbReference type="ARBA" id="ARBA00022741"/>
    </source>
</evidence>
<feature type="compositionally biased region" description="Basic and acidic residues" evidence="6">
    <location>
        <begin position="163"/>
        <end position="190"/>
    </location>
</feature>
<dbReference type="SMART" id="SM00833">
    <property type="entry name" value="CobW_C"/>
    <property type="match status" value="1"/>
</dbReference>
<feature type="region of interest" description="Disordered" evidence="6">
    <location>
        <begin position="415"/>
        <end position="477"/>
    </location>
</feature>
<dbReference type="InterPro" id="IPR027417">
    <property type="entry name" value="P-loop_NTPase"/>
</dbReference>
<evidence type="ECO:0000256" key="2">
    <source>
        <dbReference type="ARBA" id="ARBA00022801"/>
    </source>
</evidence>
<reference evidence="8" key="1">
    <citation type="submission" date="2017-08" db="EMBL/GenBank/DDBJ databases">
        <authorList>
            <person name="Polle J.E."/>
            <person name="Barry K."/>
            <person name="Cushman J."/>
            <person name="Schmutz J."/>
            <person name="Tran D."/>
            <person name="Hathwaick L.T."/>
            <person name="Yim W.C."/>
            <person name="Jenkins J."/>
            <person name="Mckie-Krisberg Z.M."/>
            <person name="Prochnik S."/>
            <person name="Lindquist E."/>
            <person name="Dockter R.B."/>
            <person name="Adam C."/>
            <person name="Molina H."/>
            <person name="Bunkerborg J."/>
            <person name="Jin E."/>
            <person name="Buchheim M."/>
            <person name="Magnuson J."/>
        </authorList>
    </citation>
    <scope>NUCLEOTIDE SEQUENCE</scope>
    <source>
        <strain evidence="8">CCAP 19/18</strain>
    </source>
</reference>
<keyword evidence="9" id="KW-1185">Reference proteome</keyword>
<dbReference type="PANTHER" id="PTHR43603">
    <property type="entry name" value="COBW DOMAIN-CONTAINING PROTEIN DDB_G0274527"/>
    <property type="match status" value="1"/>
</dbReference>
<dbReference type="InterPro" id="IPR011629">
    <property type="entry name" value="CobW-like_C"/>
</dbReference>
<keyword evidence="2" id="KW-0378">Hydrolase</keyword>
<dbReference type="Gene3D" id="3.30.1220.10">
    <property type="entry name" value="CobW-like, C-terminal domain"/>
    <property type="match status" value="1"/>
</dbReference>
<feature type="compositionally biased region" description="Basic and acidic residues" evidence="6">
    <location>
        <begin position="448"/>
        <end position="477"/>
    </location>
</feature>
<gene>
    <name evidence="8" type="ORF">DUNSADRAFT_16223</name>
</gene>
<dbReference type="CDD" id="cd03112">
    <property type="entry name" value="CobW-like"/>
    <property type="match status" value="1"/>
</dbReference>
<name>A0ABQ7G3Y8_DUNSA</name>
<keyword evidence="1" id="KW-0547">Nucleotide-binding</keyword>
<accession>A0ABQ7G3Y8</accession>
<proteinExistence type="inferred from homology"/>
<evidence type="ECO:0000313" key="8">
    <source>
        <dbReference type="EMBL" id="KAF5829332.1"/>
    </source>
</evidence>
<feature type="compositionally biased region" description="Acidic residues" evidence="6">
    <location>
        <begin position="417"/>
        <end position="446"/>
    </location>
</feature>
<evidence type="ECO:0000259" key="7">
    <source>
        <dbReference type="SMART" id="SM00833"/>
    </source>
</evidence>
<sequence>MPSANPANSNGERGERSLMPVTLLSGFLGSGKTTLLRRILQGNHGLKVSVIVNDMAELNIDAALISKGAAGQLVRRAESLVQMQNGCICCTLREDLLEEVSKLARDGRFDYCVIESTGISEPMQVAETFAFQIPEAASAETANVDKQGKSVVLDSGSAGKVKGGKEARQQEQKVGKKAKAEELSLEVDPKKKARTSGSAASTPAPGPEDSKQGQGNGNEAAGQAEGAGALACLPSGMTTLMDVARLDTCVTVVDASRFFDDLTSIEELADRHPDEVPEGDMRNIAQLLVEQVEFADVILLNKADTVSKAQLKDIRSLLHRLNPIASVHETVHSQIPLSEVLNTGRFDMEKAGQAPGWLQAINTANAAERTGQQAAAKSESEEYGVTSFVYTARRPFHPGRLYRKFMRRFFLTQVMPGEEEAEDDSKEGEESEEGSSESTDSMEPDAENGGRGREEGEEERSTGAERAEAHCDRPSDYQEARRAVLAEAKKELGSVMRSKGFFWLATQPNSVLGWSSAGALLQVTMEGPWFACVPKEEWPEDEDIQARIKADFCSDPEIGDRRQELVFIGQNLKEQAIRKLLDTCQATNAEIAAAVKGQLRDELFGGSEEEGSD</sequence>
<evidence type="ECO:0000256" key="6">
    <source>
        <dbReference type="SAM" id="MobiDB-lite"/>
    </source>
</evidence>
<dbReference type="PANTHER" id="PTHR43603:SF1">
    <property type="entry name" value="ZINC-REGULATED GTPASE METALLOPROTEIN ACTIVATOR 1"/>
    <property type="match status" value="1"/>
</dbReference>
<protein>
    <submittedName>
        <fullName evidence="8">CobW/HypB/UreG, nucleotide-binding domain-containing protein</fullName>
    </submittedName>
</protein>